<accession>A0A6H1ZHE0</accession>
<sequence length="85" mass="9792">MINQSQKEVLQIILTNEVLFNAVKQVFDETIQKSKPKIGDMNDDNVVGQKYRAYMMAQELVNGGFNNLMSYMINKKDQPSFDKSQ</sequence>
<evidence type="ECO:0000313" key="1">
    <source>
        <dbReference type="EMBL" id="QJA46879.1"/>
    </source>
</evidence>
<name>A0A6H1ZHE0_9ZZZZ</name>
<dbReference type="AlphaFoldDB" id="A0A6H1ZHE0"/>
<protein>
    <submittedName>
        <fullName evidence="1">Uncharacterized protein</fullName>
    </submittedName>
</protein>
<reference evidence="1" key="1">
    <citation type="submission" date="2020-03" db="EMBL/GenBank/DDBJ databases">
        <title>The deep terrestrial virosphere.</title>
        <authorList>
            <person name="Holmfeldt K."/>
            <person name="Nilsson E."/>
            <person name="Simone D."/>
            <person name="Lopez-Fernandez M."/>
            <person name="Wu X."/>
            <person name="de Brujin I."/>
            <person name="Lundin D."/>
            <person name="Andersson A."/>
            <person name="Bertilsson S."/>
            <person name="Dopson M."/>
        </authorList>
    </citation>
    <scope>NUCLEOTIDE SEQUENCE</scope>
    <source>
        <strain evidence="1">TM448A00549</strain>
        <strain evidence="2">TM448B01156</strain>
    </source>
</reference>
<evidence type="ECO:0000313" key="2">
    <source>
        <dbReference type="EMBL" id="QJH97995.1"/>
    </source>
</evidence>
<proteinExistence type="predicted"/>
<organism evidence="1">
    <name type="scientific">viral metagenome</name>
    <dbReference type="NCBI Taxonomy" id="1070528"/>
    <lineage>
        <taxon>unclassified sequences</taxon>
        <taxon>metagenomes</taxon>
        <taxon>organismal metagenomes</taxon>
    </lineage>
</organism>
<dbReference type="EMBL" id="MT144024">
    <property type="protein sequence ID" value="QJA46879.1"/>
    <property type="molecule type" value="Genomic_DNA"/>
</dbReference>
<gene>
    <name evidence="1" type="ORF">TM448A00549_0016</name>
    <name evidence="2" type="ORF">TM448B01156_0011</name>
</gene>
<dbReference type="EMBL" id="MT144711">
    <property type="protein sequence ID" value="QJH97995.1"/>
    <property type="molecule type" value="Genomic_DNA"/>
</dbReference>